<feature type="compositionally biased region" description="Polar residues" evidence="1">
    <location>
        <begin position="339"/>
        <end position="352"/>
    </location>
</feature>
<feature type="compositionally biased region" description="Basic residues" evidence="1">
    <location>
        <begin position="369"/>
        <end position="384"/>
    </location>
</feature>
<feature type="non-terminal residue" evidence="2">
    <location>
        <position position="1"/>
    </location>
</feature>
<dbReference type="PANTHER" id="PTHR20371">
    <property type="entry name" value="ENOLASE-PHOSPHATASE E1"/>
    <property type="match status" value="1"/>
</dbReference>
<proteinExistence type="predicted"/>
<dbReference type="EMBL" id="JAIFTH010000024">
    <property type="protein sequence ID" value="KAG9511173.1"/>
    <property type="molecule type" value="Genomic_DNA"/>
</dbReference>
<dbReference type="InterPro" id="IPR023214">
    <property type="entry name" value="HAD_sf"/>
</dbReference>
<organism evidence="2 3">
    <name type="scientific">Fragariocoptes setiger</name>
    <dbReference type="NCBI Taxonomy" id="1670756"/>
    <lineage>
        <taxon>Eukaryota</taxon>
        <taxon>Metazoa</taxon>
        <taxon>Ecdysozoa</taxon>
        <taxon>Arthropoda</taxon>
        <taxon>Chelicerata</taxon>
        <taxon>Arachnida</taxon>
        <taxon>Acari</taxon>
        <taxon>Acariformes</taxon>
        <taxon>Trombidiformes</taxon>
        <taxon>Prostigmata</taxon>
        <taxon>Eupodina</taxon>
        <taxon>Eriophyoidea</taxon>
        <taxon>Phytoptidae</taxon>
        <taxon>Fragariocoptes</taxon>
    </lineage>
</organism>
<feature type="region of interest" description="Disordered" evidence="1">
    <location>
        <begin position="590"/>
        <end position="650"/>
    </location>
</feature>
<evidence type="ECO:0000313" key="2">
    <source>
        <dbReference type="EMBL" id="KAG9511173.1"/>
    </source>
</evidence>
<feature type="region of interest" description="Disordered" evidence="1">
    <location>
        <begin position="529"/>
        <end position="549"/>
    </location>
</feature>
<evidence type="ECO:0000313" key="3">
    <source>
        <dbReference type="Proteomes" id="UP000825002"/>
    </source>
</evidence>
<comment type="caution">
    <text evidence="2">The sequence shown here is derived from an EMBL/GenBank/DDBJ whole genome shotgun (WGS) entry which is preliminary data.</text>
</comment>
<dbReference type="InterPro" id="IPR036412">
    <property type="entry name" value="HAD-like_sf"/>
</dbReference>
<name>A0ABQ7SCM7_9ACAR</name>
<accession>A0ABQ7SCM7</accession>
<dbReference type="Proteomes" id="UP000825002">
    <property type="component" value="Unassembled WGS sequence"/>
</dbReference>
<protein>
    <submittedName>
        <fullName evidence="2">Uncharacterized protein</fullName>
    </submittedName>
</protein>
<feature type="compositionally biased region" description="Low complexity" evidence="1">
    <location>
        <begin position="605"/>
        <end position="621"/>
    </location>
</feature>
<sequence>DLVIAAPKCIVIDVDQTIGSIDDGLVGSDAIEYVERNLVRYLTTFWNDHHIRRIIKAFKEQSPQIEKILGKVASPENNLTKSIEMQLPKLQTTSSDSQVTRSRILATTSSSDSASAIGDYSTIKEIKAIADLLLSQVRSASISSAATDLFEHVLFEAYDKGLLRVLIFDGVREFLNDARMIRSIMLISLSRGTPEFQRCYFKSTTQGDLTKFFSAYVDYKDKRYQGAELFKHIIRLSKERADNILYIGAHYGRAGLAADAGMNILIVDRKKTFWQEAPASLQHRVTGQSLKARIAAQPTTTMISSTRENSCLTSSPSIAKQTEPSVSNERQQPEKSVSKSRNNQEPGSSQLEAPSINFKAQWAAQRNNSRSRRRKLEQKRRKKGANLSATNSHKQNLATKNLIAKSGGDVCLQALITPAVVNNRHKVPPSSSKQIIESNNQTHTETFSAPLTNIPSMFCASCHGQQMQVNDDTATSPSSLSTFAACATPTEATATTVVIATAATSTNEYFSDQFSSPTRYDIKQQSMFTDTTGTSEEEGGGKTSCRQNEDEFESVATGISMISSMDSSQFENDDSSKSFCDKLSLVEAQHNRSGANNRKSSDFKLNQLSSEPTSSSLNLSPATKWLAQSMDDDSSDDDDDSTSLSRSQSPKAPFGFRRLLPLHDENYDPTISIKYCVNLTIIASTTMRSSQQRRLLQQQCERIIVKFLPPLYLQK</sequence>
<feature type="non-terminal residue" evidence="2">
    <location>
        <position position="715"/>
    </location>
</feature>
<dbReference type="PANTHER" id="PTHR20371:SF1">
    <property type="entry name" value="ENOLASE-PHOSPHATASE E1"/>
    <property type="match status" value="1"/>
</dbReference>
<gene>
    <name evidence="2" type="ORF">GZH46_00261</name>
</gene>
<dbReference type="Gene3D" id="3.40.50.1000">
    <property type="entry name" value="HAD superfamily/HAD-like"/>
    <property type="match status" value="1"/>
</dbReference>
<evidence type="ECO:0000256" key="1">
    <source>
        <dbReference type="SAM" id="MobiDB-lite"/>
    </source>
</evidence>
<dbReference type="SUPFAM" id="SSF56784">
    <property type="entry name" value="HAD-like"/>
    <property type="match status" value="1"/>
</dbReference>
<keyword evidence="3" id="KW-1185">Reference proteome</keyword>
<feature type="compositionally biased region" description="Acidic residues" evidence="1">
    <location>
        <begin position="630"/>
        <end position="641"/>
    </location>
</feature>
<reference evidence="2 3" key="1">
    <citation type="submission" date="2020-10" db="EMBL/GenBank/DDBJ databases">
        <authorList>
            <person name="Klimov P.B."/>
            <person name="Dyachkov S.M."/>
            <person name="Chetverikov P.E."/>
        </authorList>
    </citation>
    <scope>NUCLEOTIDE SEQUENCE [LARGE SCALE GENOMIC DNA]</scope>
    <source>
        <strain evidence="2">BMOC 18-1129-001#AD2665</strain>
        <tissue evidence="2">Entire mites</tissue>
    </source>
</reference>
<feature type="region of interest" description="Disordered" evidence="1">
    <location>
        <begin position="297"/>
        <end position="393"/>
    </location>
</feature>
<feature type="compositionally biased region" description="Polar residues" evidence="1">
    <location>
        <begin position="297"/>
        <end position="330"/>
    </location>
</feature>